<keyword evidence="2" id="KW-0812">Transmembrane</keyword>
<keyword evidence="2" id="KW-0472">Membrane</keyword>
<keyword evidence="4" id="KW-1185">Reference proteome</keyword>
<feature type="compositionally biased region" description="Basic and acidic residues" evidence="1">
    <location>
        <begin position="189"/>
        <end position="205"/>
    </location>
</feature>
<feature type="region of interest" description="Disordered" evidence="1">
    <location>
        <begin position="151"/>
        <end position="205"/>
    </location>
</feature>
<dbReference type="RefSeq" id="WP_123565675.1">
    <property type="nucleotide sequence ID" value="NZ_MOAM01000016.1"/>
</dbReference>
<reference evidence="3 4" key="1">
    <citation type="submission" date="2016-10" db="EMBL/GenBank/DDBJ databases">
        <title>Comparative genome analysis of multiple Pseudomonas spp. focuses on biocontrol and plant growth promoting traits.</title>
        <authorList>
            <person name="Tao X.-Y."/>
            <person name="Taylor C.G."/>
        </authorList>
    </citation>
    <scope>NUCLEOTIDE SEQUENCE [LARGE SCALE GENOMIC DNA]</scope>
    <source>
        <strain evidence="3 4">15D11</strain>
    </source>
</reference>
<accession>A0A423DS17</accession>
<protein>
    <submittedName>
        <fullName evidence="3">Uncharacterized protein</fullName>
    </submittedName>
</protein>
<sequence length="205" mass="22797">MKNVPLSEKLGAMAVVDRLRHQQLHVQEYLDLPRRRDEIANGIRDYYQTHGIAFDDALVEQGVREFFSQRLAFAPPELGGFGKLLTRLLLLRDTPHRPAARRGADLGWLIPVLLGALLLLTFFAFVIAQDIKSKQAAAPETSPVTIITAPAETTHPPAPQAPPRAQQAQPPAMVQTEPPAADQGQDMLRQAEPRQDLRTIELHPF</sequence>
<dbReference type="InterPro" id="IPR045964">
    <property type="entry name" value="DUF6384"/>
</dbReference>
<evidence type="ECO:0000313" key="4">
    <source>
        <dbReference type="Proteomes" id="UP000285286"/>
    </source>
</evidence>
<feature type="compositionally biased region" description="Low complexity" evidence="1">
    <location>
        <begin position="163"/>
        <end position="172"/>
    </location>
</feature>
<gene>
    <name evidence="3" type="ORF">BHU25_10020</name>
</gene>
<dbReference type="EMBL" id="MOAM01000016">
    <property type="protein sequence ID" value="ROL74542.1"/>
    <property type="molecule type" value="Genomic_DNA"/>
</dbReference>
<organism evidence="3 4">
    <name type="scientific">Pseudomonas vranovensis</name>
    <dbReference type="NCBI Taxonomy" id="321661"/>
    <lineage>
        <taxon>Bacteria</taxon>
        <taxon>Pseudomonadati</taxon>
        <taxon>Pseudomonadota</taxon>
        <taxon>Gammaproteobacteria</taxon>
        <taxon>Pseudomonadales</taxon>
        <taxon>Pseudomonadaceae</taxon>
        <taxon>Pseudomonas</taxon>
    </lineage>
</organism>
<dbReference type="AlphaFoldDB" id="A0A423DS17"/>
<comment type="caution">
    <text evidence="3">The sequence shown here is derived from an EMBL/GenBank/DDBJ whole genome shotgun (WGS) entry which is preliminary data.</text>
</comment>
<dbReference type="Proteomes" id="UP000285286">
    <property type="component" value="Unassembled WGS sequence"/>
</dbReference>
<name>A0A423DS17_9PSED</name>
<feature type="transmembrane region" description="Helical" evidence="2">
    <location>
        <begin position="106"/>
        <end position="128"/>
    </location>
</feature>
<keyword evidence="2" id="KW-1133">Transmembrane helix</keyword>
<proteinExistence type="predicted"/>
<evidence type="ECO:0000256" key="1">
    <source>
        <dbReference type="SAM" id="MobiDB-lite"/>
    </source>
</evidence>
<evidence type="ECO:0000313" key="3">
    <source>
        <dbReference type="EMBL" id="ROL74542.1"/>
    </source>
</evidence>
<evidence type="ECO:0000256" key="2">
    <source>
        <dbReference type="SAM" id="Phobius"/>
    </source>
</evidence>
<dbReference type="Pfam" id="PF19911">
    <property type="entry name" value="DUF6384"/>
    <property type="match status" value="1"/>
</dbReference>